<dbReference type="SUPFAM" id="SSF51735">
    <property type="entry name" value="NAD(P)-binding Rossmann-fold domains"/>
    <property type="match status" value="1"/>
</dbReference>
<protein>
    <recommendedName>
        <fullName evidence="3">NAD(P)-binding protein</fullName>
    </recommendedName>
</protein>
<evidence type="ECO:0000313" key="2">
    <source>
        <dbReference type="Proteomes" id="UP000027920"/>
    </source>
</evidence>
<organism evidence="1 2">
    <name type="scientific">Exophiala aquamarina CBS 119918</name>
    <dbReference type="NCBI Taxonomy" id="1182545"/>
    <lineage>
        <taxon>Eukaryota</taxon>
        <taxon>Fungi</taxon>
        <taxon>Dikarya</taxon>
        <taxon>Ascomycota</taxon>
        <taxon>Pezizomycotina</taxon>
        <taxon>Eurotiomycetes</taxon>
        <taxon>Chaetothyriomycetidae</taxon>
        <taxon>Chaetothyriales</taxon>
        <taxon>Herpotrichiellaceae</taxon>
        <taxon>Exophiala</taxon>
    </lineage>
</organism>
<dbReference type="HOGENOM" id="CLU_010194_8_2_1"/>
<dbReference type="AlphaFoldDB" id="A0A072PRE9"/>
<dbReference type="PANTHER" id="PTHR43975:SF2">
    <property type="entry name" value="EG:BACR7A4.14 PROTEIN-RELATED"/>
    <property type="match status" value="1"/>
</dbReference>
<name>A0A072PRE9_9EURO</name>
<evidence type="ECO:0000313" key="1">
    <source>
        <dbReference type="EMBL" id="KEF62679.1"/>
    </source>
</evidence>
<dbReference type="PRINTS" id="PR00081">
    <property type="entry name" value="GDHRDH"/>
</dbReference>
<accession>A0A072PRE9</accession>
<dbReference type="Gene3D" id="3.40.50.720">
    <property type="entry name" value="NAD(P)-binding Rossmann-like Domain"/>
    <property type="match status" value="1"/>
</dbReference>
<dbReference type="RefSeq" id="XP_013265269.1">
    <property type="nucleotide sequence ID" value="XM_013409815.1"/>
</dbReference>
<comment type="caution">
    <text evidence="1">The sequence shown here is derived from an EMBL/GenBank/DDBJ whole genome shotgun (WGS) entry which is preliminary data.</text>
</comment>
<dbReference type="PANTHER" id="PTHR43975">
    <property type="entry name" value="ZGC:101858"/>
    <property type="match status" value="1"/>
</dbReference>
<keyword evidence="2" id="KW-1185">Reference proteome</keyword>
<sequence length="297" mass="32100">MKLPSFTKTYRQDTYPAIDPTRPEVSAKDKTVIVTGAGIGGIGSEVALSFAKAGAPNIALIGRTGKTLEETRTAVVSACPETNVFIAVADVSKAESIGRAAHDIRAALGAWDIFANFAAVLPPASTIAGADEDAWWQAFEITVRFPFHFAKHFMPKARPNATFINVNAGASHIPAARMPKNSAYSAAKLAAAKLDDYLAAEHPTLRVFTVHPGVVDTPLFRHAIAGVAEKDLPKGAVLDKVALPAHFTVWLASAEAEFLRGRYIWVNWDVEELIDRREEIQADPSLFKIILGGWPFQ</sequence>
<dbReference type="CDD" id="cd05233">
    <property type="entry name" value="SDR_c"/>
    <property type="match status" value="1"/>
</dbReference>
<reference evidence="1 2" key="1">
    <citation type="submission" date="2013-03" db="EMBL/GenBank/DDBJ databases">
        <title>The Genome Sequence of Exophiala aquamarina CBS 119918.</title>
        <authorList>
            <consortium name="The Broad Institute Genomics Platform"/>
            <person name="Cuomo C."/>
            <person name="de Hoog S."/>
            <person name="Gorbushina A."/>
            <person name="Walker B."/>
            <person name="Young S.K."/>
            <person name="Zeng Q."/>
            <person name="Gargeya S."/>
            <person name="Fitzgerald M."/>
            <person name="Haas B."/>
            <person name="Abouelleil A."/>
            <person name="Allen A.W."/>
            <person name="Alvarado L."/>
            <person name="Arachchi H.M."/>
            <person name="Berlin A.M."/>
            <person name="Chapman S.B."/>
            <person name="Gainer-Dewar J."/>
            <person name="Goldberg J."/>
            <person name="Griggs A."/>
            <person name="Gujja S."/>
            <person name="Hansen M."/>
            <person name="Howarth C."/>
            <person name="Imamovic A."/>
            <person name="Ireland A."/>
            <person name="Larimer J."/>
            <person name="McCowan C."/>
            <person name="Murphy C."/>
            <person name="Pearson M."/>
            <person name="Poon T.W."/>
            <person name="Priest M."/>
            <person name="Roberts A."/>
            <person name="Saif S."/>
            <person name="Shea T."/>
            <person name="Sisk P."/>
            <person name="Sykes S."/>
            <person name="Wortman J."/>
            <person name="Nusbaum C."/>
            <person name="Birren B."/>
        </authorList>
    </citation>
    <scope>NUCLEOTIDE SEQUENCE [LARGE SCALE GENOMIC DNA]</scope>
    <source>
        <strain evidence="1 2">CBS 119918</strain>
    </source>
</reference>
<dbReference type="EMBL" id="AMGV01000001">
    <property type="protein sequence ID" value="KEF62679.1"/>
    <property type="molecule type" value="Genomic_DNA"/>
</dbReference>
<gene>
    <name evidence="1" type="ORF">A1O9_00652</name>
</gene>
<dbReference type="STRING" id="1182545.A0A072PRE9"/>
<dbReference type="InterPro" id="IPR002347">
    <property type="entry name" value="SDR_fam"/>
</dbReference>
<evidence type="ECO:0008006" key="3">
    <source>
        <dbReference type="Google" id="ProtNLM"/>
    </source>
</evidence>
<dbReference type="VEuPathDB" id="FungiDB:A1O9_00652"/>
<dbReference type="OrthoDB" id="1933717at2759"/>
<dbReference type="GeneID" id="25275603"/>
<proteinExistence type="predicted"/>
<dbReference type="Proteomes" id="UP000027920">
    <property type="component" value="Unassembled WGS sequence"/>
</dbReference>
<dbReference type="InterPro" id="IPR036291">
    <property type="entry name" value="NAD(P)-bd_dom_sf"/>
</dbReference>
<dbReference type="Pfam" id="PF00106">
    <property type="entry name" value="adh_short"/>
    <property type="match status" value="1"/>
</dbReference>